<dbReference type="GO" id="GO:0009307">
    <property type="term" value="P:DNA restriction-modification system"/>
    <property type="evidence" value="ECO:0007669"/>
    <property type="project" value="InterPro"/>
</dbReference>
<accession>A0AAN5RFH3</accession>
<dbReference type="Proteomes" id="UP000856143">
    <property type="component" value="Unassembled WGS sequence"/>
</dbReference>
<evidence type="ECO:0000256" key="3">
    <source>
        <dbReference type="ARBA" id="ARBA00022691"/>
    </source>
</evidence>
<protein>
    <submittedName>
        <fullName evidence="4">DNA adenine methylase</fullName>
    </submittedName>
</protein>
<organism evidence="4 5">
    <name type="scientific">Klebsiella oxytoca</name>
    <dbReference type="NCBI Taxonomy" id="571"/>
    <lineage>
        <taxon>Bacteria</taxon>
        <taxon>Pseudomonadati</taxon>
        <taxon>Pseudomonadota</taxon>
        <taxon>Gammaproteobacteria</taxon>
        <taxon>Enterobacterales</taxon>
        <taxon>Enterobacteriaceae</taxon>
        <taxon>Klebsiella/Raoultella group</taxon>
        <taxon>Klebsiella</taxon>
    </lineage>
</organism>
<keyword evidence="2" id="KW-0808">Transferase</keyword>
<dbReference type="InterPro" id="IPR029063">
    <property type="entry name" value="SAM-dependent_MTases_sf"/>
</dbReference>
<dbReference type="GO" id="GO:0032259">
    <property type="term" value="P:methylation"/>
    <property type="evidence" value="ECO:0007669"/>
    <property type="project" value="UniProtKB-KW"/>
</dbReference>
<dbReference type="InterPro" id="IPR012327">
    <property type="entry name" value="MeTrfase_D12"/>
</dbReference>
<evidence type="ECO:0000313" key="5">
    <source>
        <dbReference type="Proteomes" id="UP000856143"/>
    </source>
</evidence>
<dbReference type="GO" id="GO:0009007">
    <property type="term" value="F:site-specific DNA-methyltransferase (adenine-specific) activity"/>
    <property type="evidence" value="ECO:0007669"/>
    <property type="project" value="UniProtKB-EC"/>
</dbReference>
<comment type="caution">
    <text evidence="4">The sequence shown here is derived from an EMBL/GenBank/DDBJ whole genome shotgun (WGS) entry which is preliminary data.</text>
</comment>
<reference evidence="4" key="2">
    <citation type="submission" date="2020-11" db="EMBL/GenBank/DDBJ databases">
        <authorList>
            <consortium name="NCBI Pathogen Detection Project"/>
        </authorList>
    </citation>
    <scope>NUCLEOTIDE SEQUENCE</scope>
    <source>
        <strain evidence="4">R404</strain>
    </source>
</reference>
<evidence type="ECO:0000256" key="1">
    <source>
        <dbReference type="ARBA" id="ARBA00022603"/>
    </source>
</evidence>
<gene>
    <name evidence="4" type="ORF">I8Y21_004532</name>
</gene>
<proteinExistence type="predicted"/>
<reference evidence="4" key="1">
    <citation type="journal article" date="2018" name="Genome Biol.">
        <title>SKESA: strategic k-mer extension for scrupulous assemblies.</title>
        <authorList>
            <person name="Souvorov A."/>
            <person name="Agarwala R."/>
            <person name="Lipman D.J."/>
        </authorList>
    </citation>
    <scope>NUCLEOTIDE SEQUENCE</scope>
    <source>
        <strain evidence="4">R404</strain>
    </source>
</reference>
<dbReference type="EMBL" id="DACSEO010000073">
    <property type="protein sequence ID" value="HAT1683776.1"/>
    <property type="molecule type" value="Genomic_DNA"/>
</dbReference>
<keyword evidence="3" id="KW-0949">S-adenosyl-L-methionine</keyword>
<dbReference type="AlphaFoldDB" id="A0AAN5RFH3"/>
<dbReference type="PRINTS" id="PR00505">
    <property type="entry name" value="D12N6MTFRASE"/>
</dbReference>
<dbReference type="PIRSF" id="PIRSF000398">
    <property type="entry name" value="M_m6A_EcoRV"/>
    <property type="match status" value="1"/>
</dbReference>
<dbReference type="InterPro" id="IPR012263">
    <property type="entry name" value="M_m6A_EcoRV"/>
</dbReference>
<evidence type="ECO:0000256" key="2">
    <source>
        <dbReference type="ARBA" id="ARBA00022679"/>
    </source>
</evidence>
<dbReference type="GO" id="GO:0006298">
    <property type="term" value="P:mismatch repair"/>
    <property type="evidence" value="ECO:0007669"/>
    <property type="project" value="TreeGrafter"/>
</dbReference>
<keyword evidence="1 4" id="KW-0489">Methyltransferase</keyword>
<dbReference type="PANTHER" id="PTHR30481:SF4">
    <property type="entry name" value="SITE-SPECIFIC DNA-METHYLTRANSFERASE (ADENINE-SPECIFIC)"/>
    <property type="match status" value="1"/>
</dbReference>
<dbReference type="GO" id="GO:0043565">
    <property type="term" value="F:sequence-specific DNA binding"/>
    <property type="evidence" value="ECO:0007669"/>
    <property type="project" value="TreeGrafter"/>
</dbReference>
<sequence length="324" mass="36088">MVRNCAASIRDNNPGNGLSGDLFHPFSVRLFSRSGRAQGEFRRGETVNIRHPAIRYHGGKFRLASWIISHFPAHRCYVESFGGAASVLLRKAPGEAEVYNDLDSDVVNLFRILRDPVLSERLSEACALTPYSREEFRCAYDHSDDPVERARRLVVRSTMGFGSAGATRGNTGFRLDTKRNSATAQRIWARQPDNLAAVASRFAGVLVENRSAIQCMRDHDTESTLHFVDPPYIHGTRIEVAKNSAYRFEMTDTEHAGLLDALKSLSGMVIVCGYDSELYNDMLSGWKQVSRTTAANGRKGSVQRTECLWMNPAVTVQQKQGGRV</sequence>
<dbReference type="SUPFAM" id="SSF53335">
    <property type="entry name" value="S-adenosyl-L-methionine-dependent methyltransferases"/>
    <property type="match status" value="1"/>
</dbReference>
<evidence type="ECO:0000313" key="4">
    <source>
        <dbReference type="EMBL" id="HAT1683776.1"/>
    </source>
</evidence>
<name>A0AAN5RFH3_KLEOX</name>
<dbReference type="Pfam" id="PF02086">
    <property type="entry name" value="MethyltransfD12"/>
    <property type="match status" value="1"/>
</dbReference>
<dbReference type="GO" id="GO:1904047">
    <property type="term" value="F:S-adenosyl-L-methionine binding"/>
    <property type="evidence" value="ECO:0007669"/>
    <property type="project" value="TreeGrafter"/>
</dbReference>
<dbReference type="PANTHER" id="PTHR30481">
    <property type="entry name" value="DNA ADENINE METHYLASE"/>
    <property type="match status" value="1"/>
</dbReference>
<dbReference type="Gene3D" id="3.40.50.150">
    <property type="entry name" value="Vaccinia Virus protein VP39"/>
    <property type="match status" value="2"/>
</dbReference>